<reference evidence="5" key="1">
    <citation type="submission" date="2021-02" db="EMBL/GenBank/DDBJ databases">
        <authorList>
            <person name="Nowell W R."/>
        </authorList>
    </citation>
    <scope>NUCLEOTIDE SEQUENCE</scope>
</reference>
<dbReference type="PROSITE" id="PS50088">
    <property type="entry name" value="ANK_REPEAT"/>
    <property type="match status" value="1"/>
</dbReference>
<keyword evidence="1" id="KW-0040">ANK repeat</keyword>
<evidence type="ECO:0000256" key="1">
    <source>
        <dbReference type="PROSITE-ProRule" id="PRU00023"/>
    </source>
</evidence>
<feature type="coiled-coil region" evidence="2">
    <location>
        <begin position="628"/>
        <end position="659"/>
    </location>
</feature>
<dbReference type="Gene3D" id="3.40.50.300">
    <property type="entry name" value="P-loop containing nucleotide triphosphate hydrolases"/>
    <property type="match status" value="1"/>
</dbReference>
<dbReference type="EMBL" id="CAJOBS010003693">
    <property type="protein sequence ID" value="CAF4863623.1"/>
    <property type="molecule type" value="Genomic_DNA"/>
</dbReference>
<evidence type="ECO:0000256" key="2">
    <source>
        <dbReference type="SAM" id="Coils"/>
    </source>
</evidence>
<keyword evidence="4" id="KW-0732">Signal</keyword>
<feature type="region of interest" description="Disordered" evidence="3">
    <location>
        <begin position="508"/>
        <end position="556"/>
    </location>
</feature>
<dbReference type="Gene3D" id="1.25.40.20">
    <property type="entry name" value="Ankyrin repeat-containing domain"/>
    <property type="match status" value="1"/>
</dbReference>
<feature type="repeat" description="ANK" evidence="1">
    <location>
        <begin position="202"/>
        <end position="234"/>
    </location>
</feature>
<evidence type="ECO:0000256" key="4">
    <source>
        <dbReference type="SAM" id="SignalP"/>
    </source>
</evidence>
<dbReference type="InterPro" id="IPR002110">
    <property type="entry name" value="Ankyrin_rpt"/>
</dbReference>
<evidence type="ECO:0000313" key="6">
    <source>
        <dbReference type="Proteomes" id="UP000663838"/>
    </source>
</evidence>
<comment type="caution">
    <text evidence="5">The sequence shown here is derived from an EMBL/GenBank/DDBJ whole genome shotgun (WGS) entry which is preliminary data.</text>
</comment>
<dbReference type="PROSITE" id="PS50297">
    <property type="entry name" value="ANK_REP_REGION"/>
    <property type="match status" value="1"/>
</dbReference>
<organism evidence="5 6">
    <name type="scientific">Rotaria socialis</name>
    <dbReference type="NCBI Taxonomy" id="392032"/>
    <lineage>
        <taxon>Eukaryota</taxon>
        <taxon>Metazoa</taxon>
        <taxon>Spiralia</taxon>
        <taxon>Gnathifera</taxon>
        <taxon>Rotifera</taxon>
        <taxon>Eurotatoria</taxon>
        <taxon>Bdelloidea</taxon>
        <taxon>Philodinida</taxon>
        <taxon>Philodinidae</taxon>
        <taxon>Rotaria</taxon>
    </lineage>
</organism>
<dbReference type="Pfam" id="PF00023">
    <property type="entry name" value="Ank"/>
    <property type="match status" value="1"/>
</dbReference>
<proteinExistence type="predicted"/>
<keyword evidence="2" id="KW-0175">Coiled coil</keyword>
<evidence type="ECO:0000313" key="5">
    <source>
        <dbReference type="EMBL" id="CAF4863623.1"/>
    </source>
</evidence>
<feature type="compositionally biased region" description="Acidic residues" evidence="3">
    <location>
        <begin position="528"/>
        <end position="553"/>
    </location>
</feature>
<protein>
    <submittedName>
        <fullName evidence="5">Uncharacterized protein</fullName>
    </submittedName>
</protein>
<dbReference type="AlphaFoldDB" id="A0A821T0E7"/>
<dbReference type="InterPro" id="IPR027417">
    <property type="entry name" value="P-loop_NTPase"/>
</dbReference>
<dbReference type="SUPFAM" id="SSF48403">
    <property type="entry name" value="Ankyrin repeat"/>
    <property type="match status" value="1"/>
</dbReference>
<feature type="compositionally biased region" description="Basic and acidic residues" evidence="3">
    <location>
        <begin position="513"/>
        <end position="527"/>
    </location>
</feature>
<sequence>MLGLLLLAFSNANIFLLPSTNSINPRATLKSCCVILGARPLAGRQNIADFGINFLGFHHLYINIFERSSQFALIEGGYVGENMPYNTISWALEKQNDWEHQGYQWLLNSNRCQELISCLRKKTYIYNRAHVSYHFLYGPNSNSFIWWVLNACGIDIKPQYRHFPFTGIDYFQRHKAWESNFPLLANLSIQSGILGYDPDPKLAATALHAACFGNHIQIVKYLIDKGANYFLRNQLGETPIDNGKDWEPIRKFFKDYLIPNYLNRFNPSIPRELILGCHDRQPNNCIWEYKLVKGFEWEEFTMAEHSTLSISLMPKKCDQSFNSTIHLSSGQSTYTINLLTFYHGSKNQEPQPAAKDSAAWIRCRGSIIANFDIHCIWQLMFVKCETSNPSTTTKTLPPPPSSSLDAVTISSVYDSKFQIKLNSWYTCDSELNALLDQSMNNRRRYVDINHIYIGQIRCNLFLFTFANDAKTILGFVRWIPKFIVNTPHNQSFIKELYNFQAGNQSNPIPLTKKRLEQSIRSKPISDDKESDIDYGDNDETESVVETEADDTDDSTQLIDSVPNVGNWCLADIENNDFQQNNTDLITTESSLMPNLPENADNYINEHSHQSNSEVEQVIINSIPNIVNKDELENMAVKVRSALENKNEQLKTKLFAIERQLSEQCKTLNETSTKNERDYLLKLVGEKCNGYVEKFKTNMKKHSDKMINDSIENSSIKFRQEIGKLTNSYLEQDTFSHDTNLLKVTALNAFIRDHILHQQNSTKGGAPNKTSVSMLNQHIDRIRKLLSTKDVYQGCTLEHFQMIVSLLQSIIIYYNCFLLQLPLFNVSIDLLKQIENNTVTTIETATGSGKSTLLPALLIAEGYDKVIVTQPRRLPCSS</sequence>
<feature type="chain" id="PRO_5032276427" evidence="4">
    <location>
        <begin position="23"/>
        <end position="877"/>
    </location>
</feature>
<gene>
    <name evidence="5" type="ORF">TOA249_LOCUS27904</name>
</gene>
<evidence type="ECO:0000256" key="3">
    <source>
        <dbReference type="SAM" id="MobiDB-lite"/>
    </source>
</evidence>
<dbReference type="InterPro" id="IPR036770">
    <property type="entry name" value="Ankyrin_rpt-contain_sf"/>
</dbReference>
<dbReference type="Proteomes" id="UP000663838">
    <property type="component" value="Unassembled WGS sequence"/>
</dbReference>
<accession>A0A821T0E7</accession>
<feature type="signal peptide" evidence="4">
    <location>
        <begin position="1"/>
        <end position="22"/>
    </location>
</feature>
<name>A0A821T0E7_9BILA</name>